<dbReference type="EMBL" id="MU117961">
    <property type="protein sequence ID" value="KAF9654220.1"/>
    <property type="molecule type" value="Genomic_DNA"/>
</dbReference>
<protein>
    <submittedName>
        <fullName evidence="1">Uncharacterized protein</fullName>
    </submittedName>
</protein>
<keyword evidence="2" id="KW-1185">Reference proteome</keyword>
<sequence>MDDDTNVDLVDESPITISDRFQITVKRLWGTGEPHSDAENGDNGNPANDSNYRPGSPSPQWLPYPPKGFRKLKPLTLDTNLPPPFLLSPGYPSIIESTPSPSSYILNYSDLDSKSLLPLAKADDNMRLHRYPRLLNPEDFDNAYAWDLRSRFSTFWDAGDDSDASESLDNSMDYITFTGRSASIPLELELGFRQFDLSEPRTFVLDFPEDVGESLELEHDNPLADGGSGVIGHPERPILVPASEIPVELSAQPCENFQTPPVRTSNLLPRIRKLSEDSDELESVLHLPYPELDVTGIPFNVPLSPFITDGFPDDTMPTYSDLVGSEGEGISADTDWLEGSWGEIICSPCLEEELMEWDRWRGQLAEELDRDLDSWAEIHESVWVELDRF</sequence>
<name>A0ACB6ZWM1_THEGA</name>
<reference evidence="1" key="2">
    <citation type="journal article" date="2020" name="Nat. Commun.">
        <title>Large-scale genome sequencing of mycorrhizal fungi provides insights into the early evolution of symbiotic traits.</title>
        <authorList>
            <person name="Miyauchi S."/>
            <person name="Kiss E."/>
            <person name="Kuo A."/>
            <person name="Drula E."/>
            <person name="Kohler A."/>
            <person name="Sanchez-Garcia M."/>
            <person name="Morin E."/>
            <person name="Andreopoulos B."/>
            <person name="Barry K.W."/>
            <person name="Bonito G."/>
            <person name="Buee M."/>
            <person name="Carver A."/>
            <person name="Chen C."/>
            <person name="Cichocki N."/>
            <person name="Clum A."/>
            <person name="Culley D."/>
            <person name="Crous P.W."/>
            <person name="Fauchery L."/>
            <person name="Girlanda M."/>
            <person name="Hayes R.D."/>
            <person name="Keri Z."/>
            <person name="LaButti K."/>
            <person name="Lipzen A."/>
            <person name="Lombard V."/>
            <person name="Magnuson J."/>
            <person name="Maillard F."/>
            <person name="Murat C."/>
            <person name="Nolan M."/>
            <person name="Ohm R.A."/>
            <person name="Pangilinan J."/>
            <person name="Pereira M.F."/>
            <person name="Perotto S."/>
            <person name="Peter M."/>
            <person name="Pfister S."/>
            <person name="Riley R."/>
            <person name="Sitrit Y."/>
            <person name="Stielow J.B."/>
            <person name="Szollosi G."/>
            <person name="Zifcakova L."/>
            <person name="Stursova M."/>
            <person name="Spatafora J.W."/>
            <person name="Tedersoo L."/>
            <person name="Vaario L.M."/>
            <person name="Yamada A."/>
            <person name="Yan M."/>
            <person name="Wang P."/>
            <person name="Xu J."/>
            <person name="Bruns T."/>
            <person name="Baldrian P."/>
            <person name="Vilgalys R."/>
            <person name="Dunand C."/>
            <person name="Henrissat B."/>
            <person name="Grigoriev I.V."/>
            <person name="Hibbett D."/>
            <person name="Nagy L.G."/>
            <person name="Martin F.M."/>
        </authorList>
    </citation>
    <scope>NUCLEOTIDE SEQUENCE</scope>
    <source>
        <strain evidence="1">P2</strain>
    </source>
</reference>
<proteinExistence type="predicted"/>
<evidence type="ECO:0000313" key="2">
    <source>
        <dbReference type="Proteomes" id="UP000886501"/>
    </source>
</evidence>
<dbReference type="Proteomes" id="UP000886501">
    <property type="component" value="Unassembled WGS sequence"/>
</dbReference>
<comment type="caution">
    <text evidence="1">The sequence shown here is derived from an EMBL/GenBank/DDBJ whole genome shotgun (WGS) entry which is preliminary data.</text>
</comment>
<reference evidence="1" key="1">
    <citation type="submission" date="2019-10" db="EMBL/GenBank/DDBJ databases">
        <authorList>
            <consortium name="DOE Joint Genome Institute"/>
            <person name="Kuo A."/>
            <person name="Miyauchi S."/>
            <person name="Kiss E."/>
            <person name="Drula E."/>
            <person name="Kohler A."/>
            <person name="Sanchez-Garcia M."/>
            <person name="Andreopoulos B."/>
            <person name="Barry K.W."/>
            <person name="Bonito G."/>
            <person name="Buee M."/>
            <person name="Carver A."/>
            <person name="Chen C."/>
            <person name="Cichocki N."/>
            <person name="Clum A."/>
            <person name="Culley D."/>
            <person name="Crous P.W."/>
            <person name="Fauchery L."/>
            <person name="Girlanda M."/>
            <person name="Hayes R."/>
            <person name="Keri Z."/>
            <person name="Labutti K."/>
            <person name="Lipzen A."/>
            <person name="Lombard V."/>
            <person name="Magnuson J."/>
            <person name="Maillard F."/>
            <person name="Morin E."/>
            <person name="Murat C."/>
            <person name="Nolan M."/>
            <person name="Ohm R."/>
            <person name="Pangilinan J."/>
            <person name="Pereira M."/>
            <person name="Perotto S."/>
            <person name="Peter M."/>
            <person name="Riley R."/>
            <person name="Sitrit Y."/>
            <person name="Stielow B."/>
            <person name="Szollosi G."/>
            <person name="Zifcakova L."/>
            <person name="Stursova M."/>
            <person name="Spatafora J.W."/>
            <person name="Tedersoo L."/>
            <person name="Vaario L.-M."/>
            <person name="Yamada A."/>
            <person name="Yan M."/>
            <person name="Wang P."/>
            <person name="Xu J."/>
            <person name="Bruns T."/>
            <person name="Baldrian P."/>
            <person name="Vilgalys R."/>
            <person name="Henrissat B."/>
            <person name="Grigoriev I.V."/>
            <person name="Hibbett D."/>
            <person name="Nagy L.G."/>
            <person name="Martin F.M."/>
        </authorList>
    </citation>
    <scope>NUCLEOTIDE SEQUENCE</scope>
    <source>
        <strain evidence="1">P2</strain>
    </source>
</reference>
<accession>A0ACB6ZWM1</accession>
<organism evidence="1 2">
    <name type="scientific">Thelephora ganbajun</name>
    <name type="common">Ganba fungus</name>
    <dbReference type="NCBI Taxonomy" id="370292"/>
    <lineage>
        <taxon>Eukaryota</taxon>
        <taxon>Fungi</taxon>
        <taxon>Dikarya</taxon>
        <taxon>Basidiomycota</taxon>
        <taxon>Agaricomycotina</taxon>
        <taxon>Agaricomycetes</taxon>
        <taxon>Thelephorales</taxon>
        <taxon>Thelephoraceae</taxon>
        <taxon>Thelephora</taxon>
    </lineage>
</organism>
<gene>
    <name evidence="1" type="ORF">BDM02DRAFT_58716</name>
</gene>
<evidence type="ECO:0000313" key="1">
    <source>
        <dbReference type="EMBL" id="KAF9654220.1"/>
    </source>
</evidence>